<dbReference type="Pfam" id="PF14525">
    <property type="entry name" value="AraC_binding_2"/>
    <property type="match status" value="1"/>
</dbReference>
<dbReference type="SUPFAM" id="SSF46689">
    <property type="entry name" value="Homeodomain-like"/>
    <property type="match status" value="1"/>
</dbReference>
<gene>
    <name evidence="5" type="ORF">ACFSCY_29625</name>
</gene>
<evidence type="ECO:0000259" key="4">
    <source>
        <dbReference type="PROSITE" id="PS01124"/>
    </source>
</evidence>
<name>A0ABW4FTD9_9PSEU</name>
<dbReference type="PANTHER" id="PTHR46796:SF12">
    <property type="entry name" value="HTH-TYPE DNA-BINDING TRANSCRIPTIONAL ACTIVATOR EUTR"/>
    <property type="match status" value="1"/>
</dbReference>
<dbReference type="InterPro" id="IPR035418">
    <property type="entry name" value="AraC-bd_2"/>
</dbReference>
<keyword evidence="1" id="KW-0805">Transcription regulation</keyword>
<sequence length="337" mass="37608">MTHDLTALTQPLPLVRYQVLRTDDADEACTQISDRIAPHELSIVRDAARFGVRLHTAPLQSWALSYLDYGHGARVLVSWPHIDGFYQLRIPLAGAVETINSRERVVATPSMATMAQPDESLHLDVQPGAPLMLVRFDAAALERSLWRMLGEEPTGRLRFNLGQDLTTPQLRGWLDLVRLVSGELDQGRSLTTHPLAVRHLRHLVTTGLLLGARHNLSERLHEADGRGVMPRHVRQAVDYMYGHARSSITVEEVAAAVGVGARALQHAFRRHLDTTPGAYLRSIRLREVYEELQATPPGSGVTVTEVATRWGFLHLGDFARAYGQEFGEKPSVTLRRR</sequence>
<protein>
    <submittedName>
        <fullName evidence="5">AraC family transcriptional regulator</fullName>
    </submittedName>
</protein>
<accession>A0ABW4FTD9</accession>
<dbReference type="PANTHER" id="PTHR46796">
    <property type="entry name" value="HTH-TYPE TRANSCRIPTIONAL ACTIVATOR RHAS-RELATED"/>
    <property type="match status" value="1"/>
</dbReference>
<dbReference type="InterPro" id="IPR009057">
    <property type="entry name" value="Homeodomain-like_sf"/>
</dbReference>
<evidence type="ECO:0000313" key="6">
    <source>
        <dbReference type="Proteomes" id="UP001597145"/>
    </source>
</evidence>
<evidence type="ECO:0000256" key="3">
    <source>
        <dbReference type="ARBA" id="ARBA00023163"/>
    </source>
</evidence>
<keyword evidence="6" id="KW-1185">Reference proteome</keyword>
<dbReference type="Proteomes" id="UP001597145">
    <property type="component" value="Unassembled WGS sequence"/>
</dbReference>
<keyword evidence="3" id="KW-0804">Transcription</keyword>
<proteinExistence type="predicted"/>
<dbReference type="Pfam" id="PF12833">
    <property type="entry name" value="HTH_18"/>
    <property type="match status" value="1"/>
</dbReference>
<dbReference type="RefSeq" id="WP_343985642.1">
    <property type="nucleotide sequence ID" value="NZ_BAAAJG010000026.1"/>
</dbReference>
<keyword evidence="2" id="KW-0238">DNA-binding</keyword>
<feature type="domain" description="HTH araC/xylS-type" evidence="4">
    <location>
        <begin position="234"/>
        <end position="336"/>
    </location>
</feature>
<dbReference type="EMBL" id="JBHUCP010000025">
    <property type="protein sequence ID" value="MFD1533592.1"/>
    <property type="molecule type" value="Genomic_DNA"/>
</dbReference>
<evidence type="ECO:0000313" key="5">
    <source>
        <dbReference type="EMBL" id="MFD1533592.1"/>
    </source>
</evidence>
<reference evidence="6" key="1">
    <citation type="journal article" date="2019" name="Int. J. Syst. Evol. Microbiol.">
        <title>The Global Catalogue of Microorganisms (GCM) 10K type strain sequencing project: providing services to taxonomists for standard genome sequencing and annotation.</title>
        <authorList>
            <consortium name="The Broad Institute Genomics Platform"/>
            <consortium name="The Broad Institute Genome Sequencing Center for Infectious Disease"/>
            <person name="Wu L."/>
            <person name="Ma J."/>
        </authorList>
    </citation>
    <scope>NUCLEOTIDE SEQUENCE [LARGE SCALE GENOMIC DNA]</scope>
    <source>
        <strain evidence="6">JCM 12165</strain>
    </source>
</reference>
<dbReference type="InterPro" id="IPR050204">
    <property type="entry name" value="AraC_XylS_family_regulators"/>
</dbReference>
<dbReference type="PROSITE" id="PS01124">
    <property type="entry name" value="HTH_ARAC_FAMILY_2"/>
    <property type="match status" value="1"/>
</dbReference>
<dbReference type="InterPro" id="IPR018060">
    <property type="entry name" value="HTH_AraC"/>
</dbReference>
<evidence type="ECO:0000256" key="1">
    <source>
        <dbReference type="ARBA" id="ARBA00023015"/>
    </source>
</evidence>
<organism evidence="5 6">
    <name type="scientific">Pseudonocardia aurantiaca</name>
    <dbReference type="NCBI Taxonomy" id="75290"/>
    <lineage>
        <taxon>Bacteria</taxon>
        <taxon>Bacillati</taxon>
        <taxon>Actinomycetota</taxon>
        <taxon>Actinomycetes</taxon>
        <taxon>Pseudonocardiales</taxon>
        <taxon>Pseudonocardiaceae</taxon>
        <taxon>Pseudonocardia</taxon>
    </lineage>
</organism>
<dbReference type="Gene3D" id="1.10.10.60">
    <property type="entry name" value="Homeodomain-like"/>
    <property type="match status" value="1"/>
</dbReference>
<comment type="caution">
    <text evidence="5">The sequence shown here is derived from an EMBL/GenBank/DDBJ whole genome shotgun (WGS) entry which is preliminary data.</text>
</comment>
<evidence type="ECO:0000256" key="2">
    <source>
        <dbReference type="ARBA" id="ARBA00023125"/>
    </source>
</evidence>
<dbReference type="SMART" id="SM00342">
    <property type="entry name" value="HTH_ARAC"/>
    <property type="match status" value="1"/>
</dbReference>